<name>A0A0E9VYQ0_ANGAN</name>
<dbReference type="EMBL" id="GBXM01033671">
    <property type="protein sequence ID" value="JAH74906.1"/>
    <property type="molecule type" value="Transcribed_RNA"/>
</dbReference>
<dbReference type="EMBL" id="GBXM01026142">
    <property type="protein sequence ID" value="JAH82435.1"/>
    <property type="molecule type" value="Transcribed_RNA"/>
</dbReference>
<organism evidence="1">
    <name type="scientific">Anguilla anguilla</name>
    <name type="common">European freshwater eel</name>
    <name type="synonym">Muraena anguilla</name>
    <dbReference type="NCBI Taxonomy" id="7936"/>
    <lineage>
        <taxon>Eukaryota</taxon>
        <taxon>Metazoa</taxon>
        <taxon>Chordata</taxon>
        <taxon>Craniata</taxon>
        <taxon>Vertebrata</taxon>
        <taxon>Euteleostomi</taxon>
        <taxon>Actinopterygii</taxon>
        <taxon>Neopterygii</taxon>
        <taxon>Teleostei</taxon>
        <taxon>Anguilliformes</taxon>
        <taxon>Anguillidae</taxon>
        <taxon>Anguilla</taxon>
    </lineage>
</organism>
<proteinExistence type="predicted"/>
<reference evidence="1" key="1">
    <citation type="submission" date="2014-11" db="EMBL/GenBank/DDBJ databases">
        <authorList>
            <person name="Amaro Gonzalez C."/>
        </authorList>
    </citation>
    <scope>NUCLEOTIDE SEQUENCE</scope>
</reference>
<sequence>MSSRNDLSSFPFKGCAHCAGHAANFCSLPLQWKTRIMIH</sequence>
<protein>
    <submittedName>
        <fullName evidence="1">Uncharacterized protein</fullName>
    </submittedName>
</protein>
<evidence type="ECO:0000313" key="1">
    <source>
        <dbReference type="EMBL" id="JAH82435.1"/>
    </source>
</evidence>
<dbReference type="AlphaFoldDB" id="A0A0E9VYQ0"/>
<reference evidence="1" key="2">
    <citation type="journal article" date="2015" name="Fish Shellfish Immunol.">
        <title>Early steps in the European eel (Anguilla anguilla)-Vibrio vulnificus interaction in the gills: Role of the RtxA13 toxin.</title>
        <authorList>
            <person name="Callol A."/>
            <person name="Pajuelo D."/>
            <person name="Ebbesson L."/>
            <person name="Teles M."/>
            <person name="MacKenzie S."/>
            <person name="Amaro C."/>
        </authorList>
    </citation>
    <scope>NUCLEOTIDE SEQUENCE</scope>
</reference>
<accession>A0A0E9VYQ0</accession>